<name>A0A1D2NIU1_ORCCI</name>
<dbReference type="PROSITE" id="PS50853">
    <property type="entry name" value="FN3"/>
    <property type="match status" value="1"/>
</dbReference>
<dbReference type="Gene3D" id="3.30.200.20">
    <property type="entry name" value="Phosphorylase Kinase, domain 1"/>
    <property type="match status" value="1"/>
</dbReference>
<dbReference type="CDD" id="cd00063">
    <property type="entry name" value="FN3"/>
    <property type="match status" value="1"/>
</dbReference>
<feature type="domain" description="Protein kinase" evidence="10">
    <location>
        <begin position="344"/>
        <end position="600"/>
    </location>
</feature>
<sequence>MIFQIFNIPNGGTKGLSIPIPPTSLVKVLGEFQAVNADEVTVHKGESVQILGFDREKNFYFVRKLIYPHDDGWIPAHILQNPLDPTTSIKKPWSFRFKRPSFNKREKEHVPLVSEPKDESIRASPIMGLFGTGSVEDVMDLFDESSPVFCRELKNVKCQSGETVILQCQLFMTTTNKFEPMTASNDAGSSTTSAVISVTAVPPAKPSIPTVAAVDPEYVELVWCPTSFTRSSIVKFYTVQHCIAESDLWTSCSVVAECKCRIHHLTPGQMYSFRLIAHGEGSTKSEPSPPSESVIIPILSPLSAKKLDTSSTSDLSKSLNESLQKGKNSSSDTTPKNQEFHRTYIELEDINRGRFSIIRKCQKIDSGEELAVKFVHRKRWKKQLIVKEFQILTAISHPNVVRGCAYCETSMYTAIVMEHVTGIPLFTYLCEQDIYMEYSVAAFMHQLFQALEHIHGLEIAHLDIEPTNILIDKTVLPPVLKLVDFGDACYVAEGSPDCLPVTLPFFEFASPEVLLRQKCSVFSDMWSVGVLIYLILSGTVPFHGETFDKTSANIINCHYRFPSESFVAVSSEAKDLIQELLVADPGERWSAAQCCQSSWIRQARKFVTPMSRSKLQPYISGKTIENGLRRFRAP</sequence>
<dbReference type="OrthoDB" id="10256089at2759"/>
<dbReference type="PROSITE" id="PS50002">
    <property type="entry name" value="SH3"/>
    <property type="match status" value="1"/>
</dbReference>
<evidence type="ECO:0000313" key="13">
    <source>
        <dbReference type="Proteomes" id="UP000094527"/>
    </source>
</evidence>
<dbReference type="Gene3D" id="2.60.40.10">
    <property type="entry name" value="Immunoglobulins"/>
    <property type="match status" value="1"/>
</dbReference>
<evidence type="ECO:0000256" key="1">
    <source>
        <dbReference type="ARBA" id="ARBA00022443"/>
    </source>
</evidence>
<dbReference type="InterPro" id="IPR036116">
    <property type="entry name" value="FN3_sf"/>
</dbReference>
<dbReference type="OMA" id="ANIINCH"/>
<keyword evidence="13" id="KW-1185">Reference proteome</keyword>
<keyword evidence="1 7" id="KW-0728">SH3 domain</keyword>
<evidence type="ECO:0000256" key="4">
    <source>
        <dbReference type="ARBA" id="ARBA00022741"/>
    </source>
</evidence>
<dbReference type="Gene3D" id="2.30.30.40">
    <property type="entry name" value="SH3 Domains"/>
    <property type="match status" value="1"/>
</dbReference>
<dbReference type="InterPro" id="IPR000719">
    <property type="entry name" value="Prot_kinase_dom"/>
</dbReference>
<feature type="domain" description="Fibronectin type-III" evidence="11">
    <location>
        <begin position="205"/>
        <end position="301"/>
    </location>
</feature>
<evidence type="ECO:0000256" key="8">
    <source>
        <dbReference type="SAM" id="MobiDB-lite"/>
    </source>
</evidence>
<dbReference type="InterPro" id="IPR001452">
    <property type="entry name" value="SH3_domain"/>
</dbReference>
<evidence type="ECO:0000256" key="5">
    <source>
        <dbReference type="ARBA" id="ARBA00022777"/>
    </source>
</evidence>
<dbReference type="GO" id="GO:0035556">
    <property type="term" value="P:intracellular signal transduction"/>
    <property type="evidence" value="ECO:0007669"/>
    <property type="project" value="TreeGrafter"/>
</dbReference>
<evidence type="ECO:0000313" key="12">
    <source>
        <dbReference type="EMBL" id="ODN05157.1"/>
    </source>
</evidence>
<dbReference type="GO" id="GO:0004674">
    <property type="term" value="F:protein serine/threonine kinase activity"/>
    <property type="evidence" value="ECO:0007669"/>
    <property type="project" value="UniProtKB-KW"/>
</dbReference>
<keyword evidence="4" id="KW-0547">Nucleotide-binding</keyword>
<protein>
    <submittedName>
        <fullName evidence="12">Kalirin</fullName>
    </submittedName>
</protein>
<dbReference type="SUPFAM" id="SSF50044">
    <property type="entry name" value="SH3-domain"/>
    <property type="match status" value="1"/>
</dbReference>
<evidence type="ECO:0000259" key="10">
    <source>
        <dbReference type="PROSITE" id="PS50011"/>
    </source>
</evidence>
<evidence type="ECO:0000259" key="9">
    <source>
        <dbReference type="PROSITE" id="PS50002"/>
    </source>
</evidence>
<feature type="compositionally biased region" description="Polar residues" evidence="8">
    <location>
        <begin position="320"/>
        <end position="337"/>
    </location>
</feature>
<evidence type="ECO:0000259" key="11">
    <source>
        <dbReference type="PROSITE" id="PS50853"/>
    </source>
</evidence>
<dbReference type="InterPro" id="IPR003961">
    <property type="entry name" value="FN3_dom"/>
</dbReference>
<evidence type="ECO:0000256" key="6">
    <source>
        <dbReference type="ARBA" id="ARBA00022840"/>
    </source>
</evidence>
<keyword evidence="6" id="KW-0067">ATP-binding</keyword>
<dbReference type="PANTHER" id="PTHR24342:SF21">
    <property type="entry name" value="TRIO RHO GUANINE NUCLEOTIDE EXCHANGE FACTOR"/>
    <property type="match status" value="1"/>
</dbReference>
<evidence type="ECO:0000256" key="7">
    <source>
        <dbReference type="PROSITE-ProRule" id="PRU00192"/>
    </source>
</evidence>
<dbReference type="AlphaFoldDB" id="A0A1D2NIU1"/>
<dbReference type="Pfam" id="PF00069">
    <property type="entry name" value="Pkinase"/>
    <property type="match status" value="1"/>
</dbReference>
<keyword evidence="5" id="KW-0418">Kinase</keyword>
<dbReference type="Proteomes" id="UP000094527">
    <property type="component" value="Unassembled WGS sequence"/>
</dbReference>
<organism evidence="12 13">
    <name type="scientific">Orchesella cincta</name>
    <name type="common">Springtail</name>
    <name type="synonym">Podura cincta</name>
    <dbReference type="NCBI Taxonomy" id="48709"/>
    <lineage>
        <taxon>Eukaryota</taxon>
        <taxon>Metazoa</taxon>
        <taxon>Ecdysozoa</taxon>
        <taxon>Arthropoda</taxon>
        <taxon>Hexapoda</taxon>
        <taxon>Collembola</taxon>
        <taxon>Entomobryomorpha</taxon>
        <taxon>Entomobryoidea</taxon>
        <taxon>Orchesellidae</taxon>
        <taxon>Orchesellinae</taxon>
        <taxon>Orchesella</taxon>
    </lineage>
</organism>
<dbReference type="Gene3D" id="1.10.510.10">
    <property type="entry name" value="Transferase(Phosphotransferase) domain 1"/>
    <property type="match status" value="1"/>
</dbReference>
<comment type="caution">
    <text evidence="12">The sequence shown here is derived from an EMBL/GenBank/DDBJ whole genome shotgun (WGS) entry which is preliminary data.</text>
</comment>
<evidence type="ECO:0000256" key="3">
    <source>
        <dbReference type="ARBA" id="ARBA00022679"/>
    </source>
</evidence>
<dbReference type="GO" id="GO:0005634">
    <property type="term" value="C:nucleus"/>
    <property type="evidence" value="ECO:0007669"/>
    <property type="project" value="TreeGrafter"/>
</dbReference>
<dbReference type="PANTHER" id="PTHR24342">
    <property type="entry name" value="SERINE/THREONINE-PROTEIN KINASE 17"/>
    <property type="match status" value="1"/>
</dbReference>
<keyword evidence="3" id="KW-0808">Transferase</keyword>
<dbReference type="SMART" id="SM00060">
    <property type="entry name" value="FN3"/>
    <property type="match status" value="1"/>
</dbReference>
<dbReference type="PROSITE" id="PS50011">
    <property type="entry name" value="PROTEIN_KINASE_DOM"/>
    <property type="match status" value="1"/>
</dbReference>
<accession>A0A1D2NIU1</accession>
<dbReference type="GO" id="GO:0043065">
    <property type="term" value="P:positive regulation of apoptotic process"/>
    <property type="evidence" value="ECO:0007669"/>
    <property type="project" value="TreeGrafter"/>
</dbReference>
<keyword evidence="2" id="KW-0723">Serine/threonine-protein kinase</keyword>
<dbReference type="InterPro" id="IPR011009">
    <property type="entry name" value="Kinase-like_dom_sf"/>
</dbReference>
<proteinExistence type="predicted"/>
<feature type="domain" description="SH3" evidence="9">
    <location>
        <begin position="21"/>
        <end position="84"/>
    </location>
</feature>
<evidence type="ECO:0000256" key="2">
    <source>
        <dbReference type="ARBA" id="ARBA00022527"/>
    </source>
</evidence>
<dbReference type="InterPro" id="IPR036028">
    <property type="entry name" value="SH3-like_dom_sf"/>
</dbReference>
<gene>
    <name evidence="12" type="ORF">Ocin01_01531</name>
</gene>
<dbReference type="InterPro" id="IPR013783">
    <property type="entry name" value="Ig-like_fold"/>
</dbReference>
<feature type="region of interest" description="Disordered" evidence="8">
    <location>
        <begin position="318"/>
        <end position="338"/>
    </location>
</feature>
<dbReference type="SUPFAM" id="SSF49265">
    <property type="entry name" value="Fibronectin type III"/>
    <property type="match status" value="1"/>
</dbReference>
<dbReference type="STRING" id="48709.A0A1D2NIU1"/>
<reference evidence="12 13" key="1">
    <citation type="journal article" date="2016" name="Genome Biol. Evol.">
        <title>Gene Family Evolution Reflects Adaptation to Soil Environmental Stressors in the Genome of the Collembolan Orchesella cincta.</title>
        <authorList>
            <person name="Faddeeva-Vakhrusheva A."/>
            <person name="Derks M.F."/>
            <person name="Anvar S.Y."/>
            <person name="Agamennone V."/>
            <person name="Suring W."/>
            <person name="Smit S."/>
            <person name="van Straalen N.M."/>
            <person name="Roelofs D."/>
        </authorList>
    </citation>
    <scope>NUCLEOTIDE SEQUENCE [LARGE SCALE GENOMIC DNA]</scope>
    <source>
        <tissue evidence="12">Mixed pool</tissue>
    </source>
</reference>
<dbReference type="SUPFAM" id="SSF56112">
    <property type="entry name" value="Protein kinase-like (PK-like)"/>
    <property type="match status" value="1"/>
</dbReference>
<dbReference type="EMBL" id="LJIJ01000029">
    <property type="protein sequence ID" value="ODN05157.1"/>
    <property type="molecule type" value="Genomic_DNA"/>
</dbReference>
<dbReference type="GO" id="GO:0005524">
    <property type="term" value="F:ATP binding"/>
    <property type="evidence" value="ECO:0007669"/>
    <property type="project" value="UniProtKB-KW"/>
</dbReference>